<dbReference type="InterPro" id="IPR001951">
    <property type="entry name" value="Histone_H4"/>
</dbReference>
<dbReference type="GO" id="GO:0046982">
    <property type="term" value="F:protein heterodimerization activity"/>
    <property type="evidence" value="ECO:0007669"/>
    <property type="project" value="InterPro"/>
</dbReference>
<evidence type="ECO:0000256" key="4">
    <source>
        <dbReference type="ARBA" id="ARBA00006564"/>
    </source>
</evidence>
<dbReference type="InterPro" id="IPR009072">
    <property type="entry name" value="Histone-fold"/>
</dbReference>
<name>A0AAN6XAB5_9PEZI</name>
<dbReference type="PRINTS" id="PR00623">
    <property type="entry name" value="HISTONEH4"/>
</dbReference>
<dbReference type="PANTHER" id="PTHR10484">
    <property type="entry name" value="HISTONE H4"/>
    <property type="match status" value="1"/>
</dbReference>
<evidence type="ECO:0000256" key="1">
    <source>
        <dbReference type="ARBA" id="ARBA00002001"/>
    </source>
</evidence>
<dbReference type="GO" id="GO:0000786">
    <property type="term" value="C:nucleosome"/>
    <property type="evidence" value="ECO:0007669"/>
    <property type="project" value="UniProtKB-KW"/>
</dbReference>
<reference evidence="12" key="1">
    <citation type="journal article" date="2023" name="Mol. Phylogenet. Evol.">
        <title>Genome-scale phylogeny and comparative genomics of the fungal order Sordariales.</title>
        <authorList>
            <person name="Hensen N."/>
            <person name="Bonometti L."/>
            <person name="Westerberg I."/>
            <person name="Brannstrom I.O."/>
            <person name="Guillou S."/>
            <person name="Cros-Aarteil S."/>
            <person name="Calhoun S."/>
            <person name="Haridas S."/>
            <person name="Kuo A."/>
            <person name="Mondo S."/>
            <person name="Pangilinan J."/>
            <person name="Riley R."/>
            <person name="LaButti K."/>
            <person name="Andreopoulos B."/>
            <person name="Lipzen A."/>
            <person name="Chen C."/>
            <person name="Yan M."/>
            <person name="Daum C."/>
            <person name="Ng V."/>
            <person name="Clum A."/>
            <person name="Steindorff A."/>
            <person name="Ohm R.A."/>
            <person name="Martin F."/>
            <person name="Silar P."/>
            <person name="Natvig D.O."/>
            <person name="Lalanne C."/>
            <person name="Gautier V."/>
            <person name="Ament-Velasquez S.L."/>
            <person name="Kruys A."/>
            <person name="Hutchinson M.I."/>
            <person name="Powell A.J."/>
            <person name="Barry K."/>
            <person name="Miller A.N."/>
            <person name="Grigoriev I.V."/>
            <person name="Debuchy R."/>
            <person name="Gladieux P."/>
            <person name="Hiltunen Thoren M."/>
            <person name="Johannesson H."/>
        </authorList>
    </citation>
    <scope>NUCLEOTIDE SEQUENCE</scope>
    <source>
        <strain evidence="12">CBS 315.58</strain>
    </source>
</reference>
<keyword evidence="13" id="KW-1185">Reference proteome</keyword>
<comment type="similarity">
    <text evidence="4 10">Belongs to the histone H4 family.</text>
</comment>
<dbReference type="EMBL" id="MU863976">
    <property type="protein sequence ID" value="KAK4196814.1"/>
    <property type="molecule type" value="Genomic_DNA"/>
</dbReference>
<dbReference type="PROSITE" id="PS00047">
    <property type="entry name" value="HISTONE_H4"/>
    <property type="match status" value="1"/>
</dbReference>
<evidence type="ECO:0000256" key="7">
    <source>
        <dbReference type="ARBA" id="ARBA00023125"/>
    </source>
</evidence>
<keyword evidence="8 10" id="KW-0539">Nucleus</keyword>
<protein>
    <recommendedName>
        <fullName evidence="10">Histone H4</fullName>
    </recommendedName>
</protein>
<organism evidence="12 13">
    <name type="scientific">Triangularia verruculosa</name>
    <dbReference type="NCBI Taxonomy" id="2587418"/>
    <lineage>
        <taxon>Eukaryota</taxon>
        <taxon>Fungi</taxon>
        <taxon>Dikarya</taxon>
        <taxon>Ascomycota</taxon>
        <taxon>Pezizomycotina</taxon>
        <taxon>Sordariomycetes</taxon>
        <taxon>Sordariomycetidae</taxon>
        <taxon>Sordariales</taxon>
        <taxon>Podosporaceae</taxon>
        <taxon>Triangularia</taxon>
    </lineage>
</organism>
<evidence type="ECO:0000256" key="10">
    <source>
        <dbReference type="RuleBase" id="RU000528"/>
    </source>
</evidence>
<keyword evidence="6 10" id="KW-0158">Chromosome</keyword>
<dbReference type="InterPro" id="IPR019809">
    <property type="entry name" value="Histone_H4_CS"/>
</dbReference>
<evidence type="ECO:0000256" key="5">
    <source>
        <dbReference type="ARBA" id="ARBA00011538"/>
    </source>
</evidence>
<keyword evidence="7 10" id="KW-0238">DNA-binding</keyword>
<evidence type="ECO:0000256" key="6">
    <source>
        <dbReference type="ARBA" id="ARBA00022454"/>
    </source>
</evidence>
<dbReference type="GO" id="GO:0030527">
    <property type="term" value="F:structural constituent of chromatin"/>
    <property type="evidence" value="ECO:0007669"/>
    <property type="project" value="InterPro"/>
</dbReference>
<dbReference type="FunFam" id="1.10.20.10:FF:000012">
    <property type="entry name" value="Histone H4"/>
    <property type="match status" value="1"/>
</dbReference>
<dbReference type="SMART" id="SM00417">
    <property type="entry name" value="H4"/>
    <property type="match status" value="1"/>
</dbReference>
<evidence type="ECO:0000256" key="11">
    <source>
        <dbReference type="SAM" id="MobiDB-lite"/>
    </source>
</evidence>
<dbReference type="Proteomes" id="UP001303160">
    <property type="component" value="Unassembled WGS sequence"/>
</dbReference>
<keyword evidence="9 10" id="KW-0544">Nucleosome core</keyword>
<dbReference type="GO" id="GO:0003677">
    <property type="term" value="F:DNA binding"/>
    <property type="evidence" value="ECO:0007669"/>
    <property type="project" value="UniProtKB-KW"/>
</dbReference>
<dbReference type="Gene3D" id="1.10.20.10">
    <property type="entry name" value="Histone, subunit A"/>
    <property type="match status" value="1"/>
</dbReference>
<sequence length="153" mass="16704">MPPTKPSRGGPSSAARGRPVKVTTKFAGVGGKAPLGAGKTGAKRHRKLVVDTIRGITKPAIRRLARRGGVKRISAAIYEDTREVIKARLRMLLRDIVTYTEYRGAKTVTVNDVIFALRRIGRPIYGFDPETYSAPRGGQKKAITGESQDMDEE</sequence>
<evidence type="ECO:0000256" key="9">
    <source>
        <dbReference type="ARBA" id="ARBA00023269"/>
    </source>
</evidence>
<gene>
    <name evidence="12" type="ORF">QBC40DRAFT_286630</name>
</gene>
<evidence type="ECO:0000256" key="3">
    <source>
        <dbReference type="ARBA" id="ARBA00004286"/>
    </source>
</evidence>
<comment type="subcellular location">
    <subcellularLocation>
        <location evidence="3">Chromosome</location>
    </subcellularLocation>
    <subcellularLocation>
        <location evidence="2">Nucleus</location>
    </subcellularLocation>
</comment>
<dbReference type="SUPFAM" id="SSF47113">
    <property type="entry name" value="Histone-fold"/>
    <property type="match status" value="1"/>
</dbReference>
<dbReference type="AlphaFoldDB" id="A0AAN6XAB5"/>
<proteinExistence type="inferred from homology"/>
<feature type="region of interest" description="Disordered" evidence="11">
    <location>
        <begin position="131"/>
        <end position="153"/>
    </location>
</feature>
<evidence type="ECO:0000313" key="13">
    <source>
        <dbReference type="Proteomes" id="UP001303160"/>
    </source>
</evidence>
<accession>A0AAN6XAB5</accession>
<evidence type="ECO:0000256" key="8">
    <source>
        <dbReference type="ARBA" id="ARBA00023242"/>
    </source>
</evidence>
<reference evidence="12" key="2">
    <citation type="submission" date="2023-05" db="EMBL/GenBank/DDBJ databases">
        <authorList>
            <consortium name="Lawrence Berkeley National Laboratory"/>
            <person name="Steindorff A."/>
            <person name="Hensen N."/>
            <person name="Bonometti L."/>
            <person name="Westerberg I."/>
            <person name="Brannstrom I.O."/>
            <person name="Guillou S."/>
            <person name="Cros-Aarteil S."/>
            <person name="Calhoun S."/>
            <person name="Haridas S."/>
            <person name="Kuo A."/>
            <person name="Mondo S."/>
            <person name="Pangilinan J."/>
            <person name="Riley R."/>
            <person name="Labutti K."/>
            <person name="Andreopoulos B."/>
            <person name="Lipzen A."/>
            <person name="Chen C."/>
            <person name="Yanf M."/>
            <person name="Daum C."/>
            <person name="Ng V."/>
            <person name="Clum A."/>
            <person name="Ohm R."/>
            <person name="Martin F."/>
            <person name="Silar P."/>
            <person name="Natvig D."/>
            <person name="Lalanne C."/>
            <person name="Gautier V."/>
            <person name="Ament-Velasquez S.L."/>
            <person name="Kruys A."/>
            <person name="Hutchinson M.I."/>
            <person name="Powell A.J."/>
            <person name="Barry K."/>
            <person name="Miller A.N."/>
            <person name="Grigoriev I.V."/>
            <person name="Debuchy R."/>
            <person name="Gladieux P."/>
            <person name="Thoren M.H."/>
            <person name="Johannesson H."/>
        </authorList>
    </citation>
    <scope>NUCLEOTIDE SEQUENCE</scope>
    <source>
        <strain evidence="12">CBS 315.58</strain>
    </source>
</reference>
<dbReference type="CDD" id="cd22912">
    <property type="entry name" value="HFD_H4"/>
    <property type="match status" value="1"/>
</dbReference>
<evidence type="ECO:0000256" key="2">
    <source>
        <dbReference type="ARBA" id="ARBA00004123"/>
    </source>
</evidence>
<comment type="subunit">
    <text evidence="5 10">The nucleosome is a histone octamer containing two molecules each of H2A, H2B, H3 and H4 assembled in one H3-H4 heterotetramer and two H2A-H2B heterodimers. The octamer wraps approximately 147 bp of DNA.</text>
</comment>
<comment type="caution">
    <text evidence="12">The sequence shown here is derived from an EMBL/GenBank/DDBJ whole genome shotgun (WGS) entry which is preliminary data.</text>
</comment>
<dbReference type="GO" id="GO:0005634">
    <property type="term" value="C:nucleus"/>
    <property type="evidence" value="ECO:0007669"/>
    <property type="project" value="UniProtKB-SubCell"/>
</dbReference>
<comment type="function">
    <text evidence="1 10">Core component of nucleosome. Nucleosomes wrap and compact DNA into chromatin, limiting DNA accessibility to the cellular machineries which require DNA as a template. Histones thereby play a central role in transcription regulation, DNA repair, DNA replication and chromosomal stability. DNA accessibility is regulated via a complex set of post-translational modifications of histones, also called histone code, and nucleosome remodeling.</text>
</comment>
<evidence type="ECO:0000313" key="12">
    <source>
        <dbReference type="EMBL" id="KAK4196814.1"/>
    </source>
</evidence>